<evidence type="ECO:0000256" key="1">
    <source>
        <dbReference type="SAM" id="SignalP"/>
    </source>
</evidence>
<name>A0A061HHK7_BLUGR</name>
<dbReference type="AlphaFoldDB" id="A0A061HHK7"/>
<dbReference type="OrthoDB" id="27214at2759"/>
<organism evidence="4">
    <name type="scientific">Blumeria graminis f. sp. tritici 96224</name>
    <dbReference type="NCBI Taxonomy" id="1268274"/>
    <lineage>
        <taxon>Eukaryota</taxon>
        <taxon>Fungi</taxon>
        <taxon>Dikarya</taxon>
        <taxon>Ascomycota</taxon>
        <taxon>Pezizomycotina</taxon>
        <taxon>Leotiomycetes</taxon>
        <taxon>Erysiphales</taxon>
        <taxon>Erysiphaceae</taxon>
        <taxon>Blumeria</taxon>
    </lineage>
</organism>
<accession>A0A061HHK7</accession>
<feature type="signal peptide" evidence="1">
    <location>
        <begin position="1"/>
        <end position="18"/>
    </location>
</feature>
<dbReference type="EMBL" id="UIGY01000243">
    <property type="protein sequence ID" value="SUZ13641.1"/>
    <property type="molecule type" value="Genomic_DNA"/>
</dbReference>
<reference evidence="3" key="2">
    <citation type="submission" date="2013-01" db="EMBL/GenBank/DDBJ databases">
        <title>The wheat powdery mildew genome reveals unique evolution of an obligate biotroph.</title>
        <authorList>
            <person name="Oberhaensli S."/>
            <person name="Wicker T."/>
            <person name="Keller B."/>
        </authorList>
    </citation>
    <scope>NUCLEOTIDE SEQUENCE</scope>
    <source>
        <strain evidence="3">96224</strain>
    </source>
</reference>
<proteinExistence type="predicted"/>
<sequence length="752" mass="83692">MKLTTFAPLLLLLFRAECRPPNPIGGDQRANDDTASPCAQVRASAVTALQTAPKDRPTVTAQLAYECLSSVPLNPQDATALINSLFPYIEWQSDLSYLKAPPPGYQMPAVDVIAELNRILVAIESGAYSNEYQFQMDLFLLFQSVHDGHFRFIPDLMGKTFQFRRKVSIVSVSIDGVETPKVYVSTDIAKFVNNNSSFTPFPVSHINGQNTSDFLNSLMMQTNLHDADAQYNMMMYGKAGDAHYPKSNYNGFFTLTGYLSYTYPGPLTTFRFENGTEKTYQNYATVKGNFENVTDGASMYKIFCTGTPENPAPSLDFTASTNIKNSTKPATRTIYKPESKKPAFGYPKPEYISSDQVVSGYFLNDTALQDVAVLSILSFQTASVIEFQSIIQKMILKSKLAGKTKLIIDLSSNGGGNLLCGYDTFRQLFPQIEQDGFTRIRSHDALQIISKQVSDRASNFSFGSKEASDYTYYQTPLNYRFDLNVNGSHFSSHEDKFGPIQLSNDNFTNIMRWEVDDPTLVSPIWGVGTNVTGYGDRKNFTQPFDASNIVLVYDGACASTCVIFSEFMRTQAGVRSIAFGGRPTKAPIQGIGGTKGANSYDFASIYSVAQLAQKTGTPTQVAMWKSLSALTDLPISRSIDSAVNIKDIILRENLEDGIPAQFLYEEANCRLFYEPSMIMDVQNLWNKAASAAWGDANCVSGHLNTKVKMSNQRLKKADYIKNRQSVRGTQRIRAISERLRRRGYFRKNTPSR</sequence>
<dbReference type="Pfam" id="PF23658">
    <property type="entry name" value="PDZ_CPAF_rel"/>
    <property type="match status" value="1"/>
</dbReference>
<dbReference type="PANTHER" id="PTHR37049">
    <property type="entry name" value="PEPTIDASE S41 FAMILY PROTEIN"/>
    <property type="match status" value="1"/>
</dbReference>
<dbReference type="InterPro" id="IPR052766">
    <property type="entry name" value="S41A_metabolite_peptidase"/>
</dbReference>
<evidence type="ECO:0000313" key="3">
    <source>
        <dbReference type="EMBL" id="EPQ61762.1"/>
    </source>
</evidence>
<dbReference type="Gene3D" id="3.90.226.10">
    <property type="entry name" value="2-enoyl-CoA Hydratase, Chain A, domain 1"/>
    <property type="match status" value="1"/>
</dbReference>
<gene>
    <name evidence="3" type="ORF">BGT96224_2749</name>
    <name evidence="4" type="ORF">BGT96224V2_LOCUS6796</name>
</gene>
<dbReference type="SUPFAM" id="SSF52096">
    <property type="entry name" value="ClpP/crotonase"/>
    <property type="match status" value="1"/>
</dbReference>
<protein>
    <submittedName>
        <fullName evidence="4">Bgt-2749</fullName>
    </submittedName>
</protein>
<keyword evidence="1" id="KW-0732">Signal</keyword>
<evidence type="ECO:0000313" key="4">
    <source>
        <dbReference type="EMBL" id="SUZ13641.1"/>
    </source>
</evidence>
<feature type="chain" id="PRO_5044538978" evidence="1">
    <location>
        <begin position="19"/>
        <end position="752"/>
    </location>
</feature>
<reference evidence="4" key="3">
    <citation type="submission" date="2018-07" db="EMBL/GenBank/DDBJ databases">
        <authorList>
            <person name="Quirk P.G."/>
            <person name="Krulwich T.A."/>
        </authorList>
    </citation>
    <scope>NUCLEOTIDE SEQUENCE</scope>
    <source>
        <strain evidence="4">96224</strain>
    </source>
</reference>
<dbReference type="InterPro" id="IPR056186">
    <property type="entry name" value="PDZ_CPAF-rel"/>
</dbReference>
<dbReference type="Proteomes" id="UP000053110">
    <property type="component" value="Unassembled WGS sequence"/>
</dbReference>
<evidence type="ECO:0000259" key="2">
    <source>
        <dbReference type="Pfam" id="PF23658"/>
    </source>
</evidence>
<dbReference type="EMBL" id="KE375214">
    <property type="protein sequence ID" value="EPQ61762.1"/>
    <property type="molecule type" value="Genomic_DNA"/>
</dbReference>
<dbReference type="InterPro" id="IPR029045">
    <property type="entry name" value="ClpP/crotonase-like_dom_sf"/>
</dbReference>
<dbReference type="PANTHER" id="PTHR37049:SF4">
    <property type="entry name" value="RHODANESE DOMAIN-CONTAINING PROTEIN"/>
    <property type="match status" value="1"/>
</dbReference>
<evidence type="ECO:0000313" key="5">
    <source>
        <dbReference type="Proteomes" id="UP000053110"/>
    </source>
</evidence>
<reference evidence="5" key="1">
    <citation type="journal article" date="2013" name="Nat. Genet.">
        <title>The wheat powdery mildew genome shows the unique evolution of an obligate biotroph.</title>
        <authorList>
            <person name="Wicker T."/>
            <person name="Oberhaensli S."/>
            <person name="Parlange F."/>
            <person name="Buchmann J.P."/>
            <person name="Shatalina M."/>
            <person name="Roffler S."/>
            <person name="Ben-David R."/>
            <person name="Dolezel J."/>
            <person name="Simkova H."/>
            <person name="Schulze-Lefert P."/>
            <person name="Spanu P.D."/>
            <person name="Bruggmann R."/>
            <person name="Amselem J."/>
            <person name="Quesneville H."/>
            <person name="Ver Loren van Themaat E."/>
            <person name="Paape T."/>
            <person name="Shimizu K.K."/>
            <person name="Keller B."/>
        </authorList>
    </citation>
    <scope>NUCLEOTIDE SEQUENCE [LARGE SCALE GENOMIC DNA]</scope>
    <source>
        <strain evidence="5">96224</strain>
    </source>
</reference>
<dbReference type="HOGENOM" id="CLU_014251_1_1_1"/>
<feature type="domain" description="CPAF-like PDZ" evidence="2">
    <location>
        <begin position="162"/>
        <end position="290"/>
    </location>
</feature>